<dbReference type="FunFam" id="1.10.340.30:FF:000002">
    <property type="entry name" value="Adenine DNA glycosylase"/>
    <property type="match status" value="1"/>
</dbReference>
<evidence type="ECO:0000256" key="6">
    <source>
        <dbReference type="ARBA" id="ARBA00022485"/>
    </source>
</evidence>
<dbReference type="GO" id="GO:0016829">
    <property type="term" value="F:lyase activity"/>
    <property type="evidence" value="ECO:0007669"/>
    <property type="project" value="UniProtKB-KW"/>
</dbReference>
<dbReference type="SUPFAM" id="SSF55811">
    <property type="entry name" value="Nudix"/>
    <property type="match status" value="1"/>
</dbReference>
<keyword evidence="16" id="KW-0456">Lyase</keyword>
<evidence type="ECO:0000256" key="10">
    <source>
        <dbReference type="ARBA" id="ARBA00023004"/>
    </source>
</evidence>
<dbReference type="GO" id="GO:0046872">
    <property type="term" value="F:metal ion binding"/>
    <property type="evidence" value="ECO:0007669"/>
    <property type="project" value="UniProtKB-UniRule"/>
</dbReference>
<dbReference type="SUPFAM" id="SSF48150">
    <property type="entry name" value="DNA-glycosylase"/>
    <property type="match status" value="1"/>
</dbReference>
<dbReference type="GO" id="GO:0051539">
    <property type="term" value="F:4 iron, 4 sulfur cluster binding"/>
    <property type="evidence" value="ECO:0007669"/>
    <property type="project" value="UniProtKB-UniRule"/>
</dbReference>
<dbReference type="InterPro" id="IPR023170">
    <property type="entry name" value="HhH_base_excis_C"/>
</dbReference>
<dbReference type="eggNOG" id="COG1194">
    <property type="taxonomic scope" value="Bacteria"/>
</dbReference>
<keyword evidence="11" id="KW-0411">Iron-sulfur</keyword>
<dbReference type="InterPro" id="IPR044298">
    <property type="entry name" value="MIG/MutY"/>
</dbReference>
<dbReference type="GO" id="GO:0034039">
    <property type="term" value="F:8-oxo-7,8-dihydroguanine DNA N-glycosylase activity"/>
    <property type="evidence" value="ECO:0007669"/>
    <property type="project" value="TreeGrafter"/>
</dbReference>
<sequence length="346" mass="40385">MANQFFKNQLVEWYKSRRRDLPWRKTKEPYKIWLSEIILQQTRVVQGLPYYERFIQNFPTIFDLAKADEEQVMKLWQGLGYYSRAKNLHHTAKKIAFEFDGVFPKSYKELIKLKGIGDYTASAIASICYSEPCAVVDGNVYRVLARVFNIEILINTSEGIAYFKDLANNLLDKEDAGTYNQALMDFGAIQCKPQSPDCQSCIFLDKCLANSLKKVSELPKKAGKIKIKKRYFNYLVFIDNKGFTSLTKRVEKDIWQGLYEFPLIESNTEISKEELIEKLSDLSVSFSDVCVLSEKHIVHKLSHQHIYTQFWIVQTEEILNYRIDIKDITSYPVSVLTANFIKEFWF</sequence>
<evidence type="ECO:0000259" key="15">
    <source>
        <dbReference type="SMART" id="SM00478"/>
    </source>
</evidence>
<dbReference type="Pfam" id="PF14815">
    <property type="entry name" value="NUDIX_4"/>
    <property type="match status" value="1"/>
</dbReference>
<dbReference type="EMBL" id="CDOD01000003">
    <property type="protein sequence ID" value="CEN32589.1"/>
    <property type="molecule type" value="Genomic_DNA"/>
</dbReference>
<keyword evidence="6" id="KW-0004">4Fe-4S</keyword>
<dbReference type="Pfam" id="PF00633">
    <property type="entry name" value="HHH"/>
    <property type="match status" value="1"/>
</dbReference>
<dbReference type="InterPro" id="IPR029119">
    <property type="entry name" value="MutY_C"/>
</dbReference>
<dbReference type="SMART" id="SM00478">
    <property type="entry name" value="ENDO3c"/>
    <property type="match status" value="1"/>
</dbReference>
<evidence type="ECO:0000256" key="4">
    <source>
        <dbReference type="ARBA" id="ARBA00012045"/>
    </source>
</evidence>
<dbReference type="InterPro" id="IPR015797">
    <property type="entry name" value="NUDIX_hydrolase-like_dom_sf"/>
</dbReference>
<keyword evidence="9" id="KW-0378">Hydrolase</keyword>
<evidence type="ECO:0000313" key="16">
    <source>
        <dbReference type="EMBL" id="CEN32589.1"/>
    </source>
</evidence>
<dbReference type="RefSeq" id="WP_041989833.1">
    <property type="nucleotide sequence ID" value="NZ_CDOD01000003.1"/>
</dbReference>
<keyword evidence="17" id="KW-1185">Reference proteome</keyword>
<dbReference type="Gene3D" id="1.10.1670.10">
    <property type="entry name" value="Helix-hairpin-Helix base-excision DNA repair enzymes (C-terminal)"/>
    <property type="match status" value="1"/>
</dbReference>
<evidence type="ECO:0000256" key="11">
    <source>
        <dbReference type="ARBA" id="ARBA00023014"/>
    </source>
</evidence>
<dbReference type="EC" id="3.2.2.31" evidence="4 14"/>
<dbReference type="PANTHER" id="PTHR42944">
    <property type="entry name" value="ADENINE DNA GLYCOSYLASE"/>
    <property type="match status" value="1"/>
</dbReference>
<name>A0A0B7H215_9FLAO</name>
<comment type="catalytic activity">
    <reaction evidence="1 14">
        <text>Hydrolyzes free adenine bases from 7,8-dihydro-8-oxoguanine:adenine mismatched double-stranded DNA, leaving an apurinic site.</text>
        <dbReference type="EC" id="3.2.2.31"/>
    </reaction>
</comment>
<evidence type="ECO:0000256" key="13">
    <source>
        <dbReference type="ARBA" id="ARBA00023295"/>
    </source>
</evidence>
<dbReference type="InterPro" id="IPR000445">
    <property type="entry name" value="HhH_motif"/>
</dbReference>
<dbReference type="GO" id="GO:0032357">
    <property type="term" value="F:oxidized purine DNA binding"/>
    <property type="evidence" value="ECO:0007669"/>
    <property type="project" value="TreeGrafter"/>
</dbReference>
<evidence type="ECO:0000256" key="7">
    <source>
        <dbReference type="ARBA" id="ARBA00022723"/>
    </source>
</evidence>
<keyword evidence="10 14" id="KW-0408">Iron</keyword>
<dbReference type="InterPro" id="IPR003265">
    <property type="entry name" value="HhH-GPD_domain"/>
</dbReference>
<dbReference type="CDD" id="cd00056">
    <property type="entry name" value="ENDO3c"/>
    <property type="match status" value="1"/>
</dbReference>
<evidence type="ECO:0000256" key="8">
    <source>
        <dbReference type="ARBA" id="ARBA00022763"/>
    </source>
</evidence>
<dbReference type="Proteomes" id="UP000038055">
    <property type="component" value="Unassembled WGS sequence"/>
</dbReference>
<dbReference type="STRING" id="28189.CCYN74_10186"/>
<evidence type="ECO:0000256" key="9">
    <source>
        <dbReference type="ARBA" id="ARBA00022801"/>
    </source>
</evidence>
<dbReference type="CDD" id="cd03431">
    <property type="entry name" value="NUDIX_DNA_Glycosylase_C-MutY"/>
    <property type="match status" value="1"/>
</dbReference>
<reference evidence="17" key="1">
    <citation type="submission" date="2015-01" db="EMBL/GenBank/DDBJ databases">
        <authorList>
            <person name="MANFREDI Pablo"/>
        </authorList>
    </citation>
    <scope>NUCLEOTIDE SEQUENCE [LARGE SCALE GENOMIC DNA]</scope>
    <source>
        <strain evidence="17">Ccyn2B</strain>
    </source>
</reference>
<dbReference type="InterPro" id="IPR005760">
    <property type="entry name" value="A/G_AdeGlyc_MutY"/>
</dbReference>
<dbReference type="GO" id="GO:0006298">
    <property type="term" value="P:mismatch repair"/>
    <property type="evidence" value="ECO:0007669"/>
    <property type="project" value="TreeGrafter"/>
</dbReference>
<dbReference type="GO" id="GO:0035485">
    <property type="term" value="F:adenine/guanine mispair binding"/>
    <property type="evidence" value="ECO:0007669"/>
    <property type="project" value="TreeGrafter"/>
</dbReference>
<dbReference type="PANTHER" id="PTHR42944:SF1">
    <property type="entry name" value="ADENINE DNA GLYCOSYLASE"/>
    <property type="match status" value="1"/>
</dbReference>
<keyword evidence="12" id="KW-0234">DNA repair</keyword>
<keyword evidence="13 14" id="KW-0326">Glycosidase</keyword>
<dbReference type="GO" id="GO:0000701">
    <property type="term" value="F:purine-specific mismatch base pair DNA N-glycosylase activity"/>
    <property type="evidence" value="ECO:0007669"/>
    <property type="project" value="UniProtKB-EC"/>
</dbReference>
<feature type="domain" description="HhH-GPD" evidence="15">
    <location>
        <begin position="38"/>
        <end position="189"/>
    </location>
</feature>
<keyword evidence="8 14" id="KW-0227">DNA damage</keyword>
<comment type="cofactor">
    <cofactor evidence="14">
        <name>[4Fe-4S] cluster</name>
        <dbReference type="ChEBI" id="CHEBI:49883"/>
    </cofactor>
    <text evidence="14">Binds 1 [4Fe-4S] cluster.</text>
</comment>
<evidence type="ECO:0000256" key="5">
    <source>
        <dbReference type="ARBA" id="ARBA00022023"/>
    </source>
</evidence>
<keyword evidence="7" id="KW-0479">Metal-binding</keyword>
<gene>
    <name evidence="16" type="ORF">CCYN2B_110108</name>
</gene>
<protein>
    <recommendedName>
        <fullName evidence="5 14">Adenine DNA glycosylase</fullName>
        <ecNumber evidence="4 14">3.2.2.31</ecNumber>
    </recommendedName>
</protein>
<comment type="similarity">
    <text evidence="3 14">Belongs to the Nth/MutY family.</text>
</comment>
<proteinExistence type="inferred from homology"/>
<dbReference type="NCBIfam" id="TIGR01084">
    <property type="entry name" value="mutY"/>
    <property type="match status" value="1"/>
</dbReference>
<dbReference type="InterPro" id="IPR011257">
    <property type="entry name" value="DNA_glycosylase"/>
</dbReference>
<dbReference type="Pfam" id="PF00730">
    <property type="entry name" value="HhH-GPD"/>
    <property type="match status" value="1"/>
</dbReference>
<evidence type="ECO:0000256" key="12">
    <source>
        <dbReference type="ARBA" id="ARBA00023204"/>
    </source>
</evidence>
<organism evidence="16 17">
    <name type="scientific">Capnocytophaga cynodegmi</name>
    <dbReference type="NCBI Taxonomy" id="28189"/>
    <lineage>
        <taxon>Bacteria</taxon>
        <taxon>Pseudomonadati</taxon>
        <taxon>Bacteroidota</taxon>
        <taxon>Flavobacteriia</taxon>
        <taxon>Flavobacteriales</taxon>
        <taxon>Flavobacteriaceae</taxon>
        <taxon>Capnocytophaga</taxon>
    </lineage>
</organism>
<accession>A0A0B7H215</accession>
<dbReference type="AlphaFoldDB" id="A0A0B7H215"/>
<evidence type="ECO:0000256" key="1">
    <source>
        <dbReference type="ARBA" id="ARBA00000843"/>
    </source>
</evidence>
<evidence type="ECO:0000256" key="3">
    <source>
        <dbReference type="ARBA" id="ARBA00008343"/>
    </source>
</evidence>
<evidence type="ECO:0000313" key="17">
    <source>
        <dbReference type="Proteomes" id="UP000038055"/>
    </source>
</evidence>
<dbReference type="GO" id="GO:0006284">
    <property type="term" value="P:base-excision repair"/>
    <property type="evidence" value="ECO:0007669"/>
    <property type="project" value="UniProtKB-UniRule"/>
</dbReference>
<evidence type="ECO:0000256" key="2">
    <source>
        <dbReference type="ARBA" id="ARBA00002933"/>
    </source>
</evidence>
<evidence type="ECO:0000256" key="14">
    <source>
        <dbReference type="RuleBase" id="RU365096"/>
    </source>
</evidence>
<dbReference type="Gene3D" id="1.10.340.30">
    <property type="entry name" value="Hypothetical protein, domain 2"/>
    <property type="match status" value="1"/>
</dbReference>
<dbReference type="Gene3D" id="3.90.79.10">
    <property type="entry name" value="Nucleoside Triphosphate Pyrophosphohydrolase"/>
    <property type="match status" value="1"/>
</dbReference>
<comment type="function">
    <text evidence="2">Adenine glycosylase active on G-A mispairs. MutY also corrects error-prone DNA synthesis past GO lesions which are due to the oxidatively damaged form of guanine: 7,8-dihydro-8-oxoguanine (8-oxo-dGTP).</text>
</comment>